<dbReference type="AlphaFoldDB" id="A0AAN7RSC6"/>
<dbReference type="PANTHER" id="PTHR33667:SF7">
    <property type="entry name" value="RIKEN CDNA 1810020O05 GENE"/>
    <property type="match status" value="1"/>
</dbReference>
<name>A0AAN7RSC6_MYCAM</name>
<sequence length="477" mass="52475">MPFVTVENRRTDSLIVVGYLSATFDPADVAAACKEPCANSRSMWLSPHGFVFPGLKGSLESNLHPRMPDEHPPCAATDIDTESHGQEGRSTFACEFSSCKWQENALHADMEPVLSRDSWSWDQRHIDSGLYKKPPELFVTTAPQAGQTTSYLTDCKQYQIRGPEGAEMSRLGLVAKRCGFSSILEKQCRSPPWRSDGRACGPYSLSQPCHTGSDALPERRESIASGFVPRPDDQHSLTCSKNVIPRPNSEQMFEKLQGADFRNKPIIQDNLVFLGGLPFKSKLQNEGIGFVTGYFAINIDLFTGENNLQEQEDTPPSSRIRKTLSRTIFLCVQVHTYLAQTVFMLHESYAEPLAEGAGNTNNQPDVRMFHLIYASPTLVVSSVQNDITRFVRTGASRSMYLPQLQLRGPLKHPRASRPGLQQAAAVVTGIAFSGLRRHASRSPLAAAVTGSRCEAEARLSAPLLAGKGGQLSSPRRP</sequence>
<dbReference type="EMBL" id="JAUNZN010000010">
    <property type="protein sequence ID" value="KAK4815267.1"/>
    <property type="molecule type" value="Genomic_DNA"/>
</dbReference>
<reference evidence="1 2" key="1">
    <citation type="journal article" date="2023" name="J. Hered.">
        <title>Chromosome-level genome of the wood stork (Mycteria americana) provides insight into avian chromosome evolution.</title>
        <authorList>
            <person name="Flamio R. Jr."/>
            <person name="Ramstad K.M."/>
        </authorList>
    </citation>
    <scope>NUCLEOTIDE SEQUENCE [LARGE SCALE GENOMIC DNA]</scope>
    <source>
        <strain evidence="1">JAX WOST 10</strain>
    </source>
</reference>
<organism evidence="1 2">
    <name type="scientific">Mycteria americana</name>
    <name type="common">Wood stork</name>
    <dbReference type="NCBI Taxonomy" id="33587"/>
    <lineage>
        <taxon>Eukaryota</taxon>
        <taxon>Metazoa</taxon>
        <taxon>Chordata</taxon>
        <taxon>Craniata</taxon>
        <taxon>Vertebrata</taxon>
        <taxon>Euteleostomi</taxon>
        <taxon>Archelosauria</taxon>
        <taxon>Archosauria</taxon>
        <taxon>Dinosauria</taxon>
        <taxon>Saurischia</taxon>
        <taxon>Theropoda</taxon>
        <taxon>Coelurosauria</taxon>
        <taxon>Aves</taxon>
        <taxon>Neognathae</taxon>
        <taxon>Neoaves</taxon>
        <taxon>Aequornithes</taxon>
        <taxon>Ciconiiformes</taxon>
        <taxon>Ciconiidae</taxon>
        <taxon>Mycteria</taxon>
    </lineage>
</organism>
<proteinExistence type="predicted"/>
<accession>A0AAN7RSC6</accession>
<dbReference type="Proteomes" id="UP001333110">
    <property type="component" value="Unassembled WGS sequence"/>
</dbReference>
<comment type="caution">
    <text evidence="1">The sequence shown here is derived from an EMBL/GenBank/DDBJ whole genome shotgun (WGS) entry which is preliminary data.</text>
</comment>
<evidence type="ECO:0000313" key="1">
    <source>
        <dbReference type="EMBL" id="KAK4815267.1"/>
    </source>
</evidence>
<keyword evidence="2" id="KW-1185">Reference proteome</keyword>
<evidence type="ECO:0000313" key="2">
    <source>
        <dbReference type="Proteomes" id="UP001333110"/>
    </source>
</evidence>
<dbReference type="PANTHER" id="PTHR33667">
    <property type="entry name" value="SI:DKEY-57N24.6"/>
    <property type="match status" value="1"/>
</dbReference>
<gene>
    <name evidence="1" type="ORF">QYF61_024026</name>
</gene>
<protein>
    <submittedName>
        <fullName evidence="1">Uncharacterized protein</fullName>
    </submittedName>
</protein>